<dbReference type="InterPro" id="IPR014031">
    <property type="entry name" value="Ketoacyl_synth_C"/>
</dbReference>
<organism evidence="7 8">
    <name type="scientific">Simiduia curdlanivorans</name>
    <dbReference type="NCBI Taxonomy" id="1492769"/>
    <lineage>
        <taxon>Bacteria</taxon>
        <taxon>Pseudomonadati</taxon>
        <taxon>Pseudomonadota</taxon>
        <taxon>Gammaproteobacteria</taxon>
        <taxon>Cellvibrionales</taxon>
        <taxon>Cellvibrionaceae</taxon>
        <taxon>Simiduia</taxon>
    </lineage>
</organism>
<dbReference type="PANTHER" id="PTHR11712">
    <property type="entry name" value="POLYKETIDE SYNTHASE-RELATED"/>
    <property type="match status" value="1"/>
</dbReference>
<dbReference type="InterPro" id="IPR020841">
    <property type="entry name" value="PKS_Beta-ketoAc_synthase_dom"/>
</dbReference>
<keyword evidence="3 4" id="KW-0808">Transferase</keyword>
<evidence type="ECO:0000256" key="4">
    <source>
        <dbReference type="RuleBase" id="RU003694"/>
    </source>
</evidence>
<protein>
    <submittedName>
        <fullName evidence="7">Beta-ketoacyl synthase</fullName>
    </submittedName>
</protein>
<dbReference type="InterPro" id="IPR000794">
    <property type="entry name" value="Beta-ketoacyl_synthase"/>
</dbReference>
<dbReference type="PANTHER" id="PTHR11712:SF336">
    <property type="entry name" value="3-OXOACYL-[ACYL-CARRIER-PROTEIN] SYNTHASE, MITOCHONDRIAL"/>
    <property type="match status" value="1"/>
</dbReference>
<dbReference type="Pfam" id="PF02801">
    <property type="entry name" value="Ketoacyl-synt_C"/>
    <property type="match status" value="1"/>
</dbReference>
<evidence type="ECO:0000256" key="1">
    <source>
        <dbReference type="ARBA" id="ARBA00005194"/>
    </source>
</evidence>
<dbReference type="EMBL" id="JBHSCX010000021">
    <property type="protein sequence ID" value="MFC4364232.1"/>
    <property type="molecule type" value="Genomic_DNA"/>
</dbReference>
<dbReference type="CDD" id="cd00828">
    <property type="entry name" value="elong_cond_enzymes"/>
    <property type="match status" value="1"/>
</dbReference>
<comment type="caution">
    <text evidence="7">The sequence shown here is derived from an EMBL/GenBank/DDBJ whole genome shotgun (WGS) entry which is preliminary data.</text>
</comment>
<comment type="pathway">
    <text evidence="1">Lipid metabolism; fatty acid biosynthesis.</text>
</comment>
<evidence type="ECO:0000256" key="3">
    <source>
        <dbReference type="ARBA" id="ARBA00022679"/>
    </source>
</evidence>
<dbReference type="InterPro" id="IPR047224">
    <property type="entry name" value="FAS_alpha_su_C"/>
</dbReference>
<dbReference type="Pfam" id="PF00109">
    <property type="entry name" value="ketoacyl-synt"/>
    <property type="match status" value="1"/>
</dbReference>
<comment type="similarity">
    <text evidence="2 4">Belongs to the thiolase-like superfamily. Beta-ketoacyl-ACP synthases family.</text>
</comment>
<dbReference type="Gene3D" id="3.40.47.10">
    <property type="match status" value="1"/>
</dbReference>
<evidence type="ECO:0000256" key="2">
    <source>
        <dbReference type="ARBA" id="ARBA00008467"/>
    </source>
</evidence>
<keyword evidence="8" id="KW-1185">Reference proteome</keyword>
<gene>
    <name evidence="7" type="ORF">ACFOX3_18120</name>
</gene>
<feature type="region of interest" description="Disordered" evidence="5">
    <location>
        <begin position="342"/>
        <end position="361"/>
    </location>
</feature>
<dbReference type="PROSITE" id="PS52004">
    <property type="entry name" value="KS3_2"/>
    <property type="match status" value="1"/>
</dbReference>
<name>A0ABV8VAX9_9GAMM</name>
<dbReference type="SUPFAM" id="SSF53901">
    <property type="entry name" value="Thiolase-like"/>
    <property type="match status" value="2"/>
</dbReference>
<dbReference type="InterPro" id="IPR016039">
    <property type="entry name" value="Thiolase-like"/>
</dbReference>
<accession>A0ABV8VAX9</accession>
<feature type="domain" description="Ketosynthase family 3 (KS3)" evidence="6">
    <location>
        <begin position="83"/>
        <end position="556"/>
    </location>
</feature>
<evidence type="ECO:0000259" key="6">
    <source>
        <dbReference type="PROSITE" id="PS52004"/>
    </source>
</evidence>
<dbReference type="Proteomes" id="UP001595840">
    <property type="component" value="Unassembled WGS sequence"/>
</dbReference>
<reference evidence="8" key="1">
    <citation type="journal article" date="2019" name="Int. J. Syst. Evol. Microbiol.">
        <title>The Global Catalogue of Microorganisms (GCM) 10K type strain sequencing project: providing services to taxonomists for standard genome sequencing and annotation.</title>
        <authorList>
            <consortium name="The Broad Institute Genomics Platform"/>
            <consortium name="The Broad Institute Genome Sequencing Center for Infectious Disease"/>
            <person name="Wu L."/>
            <person name="Ma J."/>
        </authorList>
    </citation>
    <scope>NUCLEOTIDE SEQUENCE [LARGE SCALE GENOMIC DNA]</scope>
    <source>
        <strain evidence="8">CECT 8570</strain>
    </source>
</reference>
<evidence type="ECO:0000313" key="8">
    <source>
        <dbReference type="Proteomes" id="UP001595840"/>
    </source>
</evidence>
<dbReference type="RefSeq" id="WP_290262444.1">
    <property type="nucleotide sequence ID" value="NZ_JAUFQG010000004.1"/>
</dbReference>
<dbReference type="InterPro" id="IPR014030">
    <property type="entry name" value="Ketoacyl_synth_N"/>
</dbReference>
<evidence type="ECO:0000256" key="5">
    <source>
        <dbReference type="SAM" id="MobiDB-lite"/>
    </source>
</evidence>
<proteinExistence type="inferred from homology"/>
<sequence>MVRLPVIVGFGGFSAAGRSSSHHAYRRTVIDSLDASSRNQTLLGLAAMMKLVRFDQASGLWLDLAAGVDQLLSEQAVLDKYTQAALDGSLIRRIEPQYFDVDAVEWHKSVALSPESSHATFLSRERDLPEPLPACWQVSPVDGEPGRVKVTITDILEAKVDSLREMPVKAAGQLPSGYDPADHYNARFHPRALQMAIVGASDAVHSLGIAWEKVVAAVRPDEIGVYASNAMSQLDENGFGGMLQQRLKGGRVSAKQCPLGLNTMPADFINAYVLGSVGHTGAIVGACATFLYNLQAAINDITAGRRRVAVVGNAEAPLLPEVMDGYGAMGALASDENLRKLDGLSPEQEPNHRRASRPFGDNAGFTIAESTQYVILMDDALALELGADIHGAATDVFINADGFKKSISAPGPGNYITMAKAVASAIDLLGAERVQKHSFIQAHGSSTPANRVTESEIFDRLAGVFGIEQWPVTAVKAYVGHSLAPASADQLVSTLGVFKYGFIPGVKTIDRVADDVHQQHLLIPTHDLDQRSHAMDIAFLNSKGFGGNNATATILSPNLVNDMLAKRHGQQAFAAYELKRAETRLAANAYDERATKAQFDTIYKFGEGMIDEAELGISTTSLSVPGFAQAVNLVVPSGFKDMV</sequence>
<evidence type="ECO:0000313" key="7">
    <source>
        <dbReference type="EMBL" id="MFC4364232.1"/>
    </source>
</evidence>